<name>A0A067P3E9_9AGAM</name>
<evidence type="ECO:0000313" key="2">
    <source>
        <dbReference type="Proteomes" id="UP000027265"/>
    </source>
</evidence>
<dbReference type="HOGENOM" id="CLU_553273_0_0_1"/>
<protein>
    <submittedName>
        <fullName evidence="1">Uncharacterized protein</fullName>
    </submittedName>
</protein>
<organism evidence="1 2">
    <name type="scientific">Jaapia argillacea MUCL 33604</name>
    <dbReference type="NCBI Taxonomy" id="933084"/>
    <lineage>
        <taxon>Eukaryota</taxon>
        <taxon>Fungi</taxon>
        <taxon>Dikarya</taxon>
        <taxon>Basidiomycota</taxon>
        <taxon>Agaricomycotina</taxon>
        <taxon>Agaricomycetes</taxon>
        <taxon>Agaricomycetidae</taxon>
        <taxon>Jaapiales</taxon>
        <taxon>Jaapiaceae</taxon>
        <taxon>Jaapia</taxon>
    </lineage>
</organism>
<dbReference type="Proteomes" id="UP000027265">
    <property type="component" value="Unassembled WGS sequence"/>
</dbReference>
<gene>
    <name evidence="1" type="ORF">JAAARDRAFT_51756</name>
</gene>
<proteinExistence type="predicted"/>
<dbReference type="AlphaFoldDB" id="A0A067P3E9"/>
<dbReference type="InParanoid" id="A0A067P3E9"/>
<sequence length="493" mass="55765">MFSAIVDRSHCTKASFRQLIASLLPEQDRDQLVTVEAHEFLPPFYDTLAWRLNAAALLYGEQYPEGCSDSLAREMWFIGMRGELTVGNIVYRLWDTLHEALQSELLEESPDFNSFMALPHWWSNADVKISVPMYLATVSLTSDTLAWVMHAWVPESVRPRAYLTLENAFPWERHVLGNAWRSTHSPIMPTNADCGLDVLFGEAFDALLPDQQAYIIPINTPFAEVLARRQALNATYTLPRFTDGPQLHAMRKTLTVTKWGVDVAHTWFMEATQTTVTLLAELNKHRQLHCSLTQNPNDSAEAMLLEAGQLYTRQYPDGCPVDRVRLEWVSGMQAELFFFNADLVHDAARIPANWTLVVEALTGCPEFAKTISNPFLQLPQWFASPHVSQGVNEFLARVGLTSASIKWVCVRGVPDTFRPHVASNPRTAFPRECDLMTQQWCTENPQWVSVGDYDWNEYVPSPFQAHKQAVSQQADILRGLGLTPESMPNSTSH</sequence>
<reference evidence="2" key="1">
    <citation type="journal article" date="2014" name="Proc. Natl. Acad. Sci. U.S.A.">
        <title>Extensive sampling of basidiomycete genomes demonstrates inadequacy of the white-rot/brown-rot paradigm for wood decay fungi.</title>
        <authorList>
            <person name="Riley R."/>
            <person name="Salamov A.A."/>
            <person name="Brown D.W."/>
            <person name="Nagy L.G."/>
            <person name="Floudas D."/>
            <person name="Held B.W."/>
            <person name="Levasseur A."/>
            <person name="Lombard V."/>
            <person name="Morin E."/>
            <person name="Otillar R."/>
            <person name="Lindquist E.A."/>
            <person name="Sun H."/>
            <person name="LaButti K.M."/>
            <person name="Schmutz J."/>
            <person name="Jabbour D."/>
            <person name="Luo H."/>
            <person name="Baker S.E."/>
            <person name="Pisabarro A.G."/>
            <person name="Walton J.D."/>
            <person name="Blanchette R.A."/>
            <person name="Henrissat B."/>
            <person name="Martin F."/>
            <person name="Cullen D."/>
            <person name="Hibbett D.S."/>
            <person name="Grigoriev I.V."/>
        </authorList>
    </citation>
    <scope>NUCLEOTIDE SEQUENCE [LARGE SCALE GENOMIC DNA]</scope>
    <source>
        <strain evidence="2">MUCL 33604</strain>
    </source>
</reference>
<dbReference type="EMBL" id="KL197785">
    <property type="protein sequence ID" value="KDQ49418.1"/>
    <property type="molecule type" value="Genomic_DNA"/>
</dbReference>
<accession>A0A067P3E9</accession>
<evidence type="ECO:0000313" key="1">
    <source>
        <dbReference type="EMBL" id="KDQ49418.1"/>
    </source>
</evidence>
<keyword evidence="2" id="KW-1185">Reference proteome</keyword>